<dbReference type="EMBL" id="FQXU01000005">
    <property type="protein sequence ID" value="SHI03939.1"/>
    <property type="molecule type" value="Genomic_DNA"/>
</dbReference>
<accession>A0A1M5XW57</accession>
<dbReference type="RefSeq" id="WP_021800854.1">
    <property type="nucleotide sequence ID" value="NZ_FQXU01000005.1"/>
</dbReference>
<proteinExistence type="predicted"/>
<evidence type="ECO:0000313" key="2">
    <source>
        <dbReference type="Proteomes" id="UP000184241"/>
    </source>
</evidence>
<protein>
    <submittedName>
        <fullName evidence="1">Spore coat associated protein JA (CotJA)</fullName>
    </submittedName>
</protein>
<gene>
    <name evidence="1" type="ORF">SAMN02745941_01677</name>
</gene>
<evidence type="ECO:0000313" key="1">
    <source>
        <dbReference type="EMBL" id="SHI03939.1"/>
    </source>
</evidence>
<dbReference type="Proteomes" id="UP000184241">
    <property type="component" value="Unassembled WGS sequence"/>
</dbReference>
<organism evidence="1 2">
    <name type="scientific">Clostridium intestinale DSM 6191</name>
    <dbReference type="NCBI Taxonomy" id="1121320"/>
    <lineage>
        <taxon>Bacteria</taxon>
        <taxon>Bacillati</taxon>
        <taxon>Bacillota</taxon>
        <taxon>Clostridia</taxon>
        <taxon>Eubacteriales</taxon>
        <taxon>Clostridiaceae</taxon>
        <taxon>Clostridium</taxon>
    </lineage>
</organism>
<dbReference type="InterPro" id="IPR020256">
    <property type="entry name" value="Spore_coat_CotJA"/>
</dbReference>
<dbReference type="AlphaFoldDB" id="A0A1M5XW57"/>
<sequence>MYDNNERHSSKSHKEHKMDYAKAYVRLQPFENVYDADTSLKRGTIFRDLDKPYAKQLL</sequence>
<dbReference type="Pfam" id="PF11007">
    <property type="entry name" value="CotJA"/>
    <property type="match status" value="1"/>
</dbReference>
<reference evidence="1 2" key="1">
    <citation type="submission" date="2016-11" db="EMBL/GenBank/DDBJ databases">
        <authorList>
            <person name="Jaros S."/>
            <person name="Januszkiewicz K."/>
            <person name="Wedrychowicz H."/>
        </authorList>
    </citation>
    <scope>NUCLEOTIDE SEQUENCE [LARGE SCALE GENOMIC DNA]</scope>
    <source>
        <strain evidence="1 2">DSM 6191</strain>
    </source>
</reference>
<name>A0A1M5XW57_9CLOT</name>